<dbReference type="RefSeq" id="WP_211683006.1">
    <property type="nucleotide sequence ID" value="NZ_JAGRQH010000009.1"/>
</dbReference>
<dbReference type="EMBL" id="JAGRQH010000009">
    <property type="protein sequence ID" value="MBR0560526.1"/>
    <property type="molecule type" value="Genomic_DNA"/>
</dbReference>
<protein>
    <recommendedName>
        <fullName evidence="3">HNH endonuclease</fullName>
    </recommendedName>
</protein>
<organism evidence="1 2">
    <name type="scientific">Neokomagataea anthophila</name>
    <dbReference type="NCBI Taxonomy" id="2826925"/>
    <lineage>
        <taxon>Bacteria</taxon>
        <taxon>Pseudomonadati</taxon>
        <taxon>Pseudomonadota</taxon>
        <taxon>Alphaproteobacteria</taxon>
        <taxon>Acetobacterales</taxon>
        <taxon>Acetobacteraceae</taxon>
        <taxon>Neokomagataea</taxon>
    </lineage>
</organism>
<name>A0ABS5E9G6_9PROT</name>
<sequence>MTETAALPLCVPLKRRAEARQAGAVWDARSQRLLWPHPRSSLAETSPLVPWLPRRYRLKIGEVALRPWMVPQPLWGWNLRALLAKPDWDVIRRAAYARSGYCCHVCGEQGPNHPVEADEGWSYDDQTRCQRLAGVVALCPSCHAVRHWGRTEVMGRRTEALNWLCHINQWSVAQAEDCVAQAITQWRQRSRQSWRCDVSWVAQHYGYTLVPDAVEKARDI</sequence>
<proteinExistence type="predicted"/>
<gene>
    <name evidence="1" type="ORF">KB213_10750</name>
</gene>
<evidence type="ECO:0008006" key="3">
    <source>
        <dbReference type="Google" id="ProtNLM"/>
    </source>
</evidence>
<comment type="caution">
    <text evidence="1">The sequence shown here is derived from an EMBL/GenBank/DDBJ whole genome shotgun (WGS) entry which is preliminary data.</text>
</comment>
<accession>A0ABS5E9G6</accession>
<keyword evidence="2" id="KW-1185">Reference proteome</keyword>
<evidence type="ECO:0000313" key="2">
    <source>
        <dbReference type="Proteomes" id="UP000677812"/>
    </source>
</evidence>
<reference evidence="1 2" key="1">
    <citation type="submission" date="2021-04" db="EMBL/GenBank/DDBJ databases">
        <title>The complete genome sequence of Neokomagataea sp. TBRC 2177.</title>
        <authorList>
            <person name="Charoenyingcharoen P."/>
            <person name="Yukphan P."/>
        </authorList>
    </citation>
    <scope>NUCLEOTIDE SEQUENCE [LARGE SCALE GENOMIC DNA]</scope>
    <source>
        <strain evidence="1 2">TBRC 2177</strain>
    </source>
</reference>
<evidence type="ECO:0000313" key="1">
    <source>
        <dbReference type="EMBL" id="MBR0560526.1"/>
    </source>
</evidence>
<dbReference type="Proteomes" id="UP000677812">
    <property type="component" value="Unassembled WGS sequence"/>
</dbReference>